<gene>
    <name evidence="4" type="ORF">KSP9073_00196</name>
</gene>
<reference evidence="5" key="1">
    <citation type="submission" date="2018-03" db="EMBL/GenBank/DDBJ databases">
        <authorList>
            <person name="Navarro De La Torre S."/>
        </authorList>
    </citation>
    <scope>NUCLEOTIDE SEQUENCE [LARGE SCALE GENOMIC DNA]</scope>
    <source>
        <strain evidence="5">EAod3</strain>
    </source>
</reference>
<dbReference type="RefSeq" id="WP_108841096.1">
    <property type="nucleotide sequence ID" value="NZ_ONZI01000001.1"/>
</dbReference>
<evidence type="ECO:0000256" key="2">
    <source>
        <dbReference type="SAM" id="SignalP"/>
    </source>
</evidence>
<dbReference type="OrthoDB" id="8610451at2"/>
<keyword evidence="2" id="KW-0732">Signal</keyword>
<sequence>MTISTSYRWLAVPALLLTLTACDQNGDDQSADQPDAAQPSSETTDAQNPQEGLSPTFVNRTITAPDCEGDDCASVEIHMIKFDNDPALSSELERRLVRMGNPISESGVDKDALPATLDAYADDFFDQSAQANADSDHPRPYYTTLEAKEVGHHDDLLVLELQSYVMTGGAHGLPGTEYMVIDEKTRQVVTLDDMLKEGQKSAYESALKNAWQRWMKDNEAGKTLDPIDWPFSTSDNAAPLADNMAVTYGVYTLGPYAIGQPTLTIPYSDLENVLKPRFLPNATADTAESK</sequence>
<feature type="region of interest" description="Disordered" evidence="1">
    <location>
        <begin position="26"/>
        <end position="57"/>
    </location>
</feature>
<evidence type="ECO:0000256" key="1">
    <source>
        <dbReference type="SAM" id="MobiDB-lite"/>
    </source>
</evidence>
<feature type="compositionally biased region" description="Low complexity" evidence="1">
    <location>
        <begin position="31"/>
        <end position="41"/>
    </location>
</feature>
<name>A0A2R8CH33_9GAMM</name>
<proteinExistence type="predicted"/>
<feature type="compositionally biased region" description="Polar residues" evidence="1">
    <location>
        <begin position="42"/>
        <end position="57"/>
    </location>
</feature>
<dbReference type="EMBL" id="ONZI01000001">
    <property type="protein sequence ID" value="SPJ32196.1"/>
    <property type="molecule type" value="Genomic_DNA"/>
</dbReference>
<dbReference type="Gene3D" id="3.90.640.20">
    <property type="entry name" value="Heat-shock cognate protein, ATPase"/>
    <property type="match status" value="1"/>
</dbReference>
<feature type="domain" description="DUF3298" evidence="3">
    <location>
        <begin position="192"/>
        <end position="268"/>
    </location>
</feature>
<feature type="chain" id="PRO_5015362480" description="DUF3298 domain-containing protein" evidence="2">
    <location>
        <begin position="24"/>
        <end position="290"/>
    </location>
</feature>
<dbReference type="Gene3D" id="3.30.565.40">
    <property type="entry name" value="Fervidobacterium nodosum Rt17-B1 like"/>
    <property type="match status" value="1"/>
</dbReference>
<feature type="signal peptide" evidence="2">
    <location>
        <begin position="1"/>
        <end position="23"/>
    </location>
</feature>
<dbReference type="Pfam" id="PF11738">
    <property type="entry name" value="DUF3298"/>
    <property type="match status" value="1"/>
</dbReference>
<accession>A0A2R8CH33</accession>
<evidence type="ECO:0000259" key="3">
    <source>
        <dbReference type="Pfam" id="PF11738"/>
    </source>
</evidence>
<dbReference type="Proteomes" id="UP000244934">
    <property type="component" value="Unassembled WGS sequence"/>
</dbReference>
<protein>
    <recommendedName>
        <fullName evidence="3">DUF3298 domain-containing protein</fullName>
    </recommendedName>
</protein>
<dbReference type="AlphaFoldDB" id="A0A2R8CH33"/>
<organism evidence="4 5">
    <name type="scientific">Kushneria phyllosphaerae</name>
    <dbReference type="NCBI Taxonomy" id="2100822"/>
    <lineage>
        <taxon>Bacteria</taxon>
        <taxon>Pseudomonadati</taxon>
        <taxon>Pseudomonadota</taxon>
        <taxon>Gammaproteobacteria</taxon>
        <taxon>Oceanospirillales</taxon>
        <taxon>Halomonadaceae</taxon>
        <taxon>Kushneria</taxon>
    </lineage>
</organism>
<evidence type="ECO:0000313" key="5">
    <source>
        <dbReference type="Proteomes" id="UP000244934"/>
    </source>
</evidence>
<dbReference type="InterPro" id="IPR021729">
    <property type="entry name" value="DUF3298"/>
</dbReference>
<evidence type="ECO:0000313" key="4">
    <source>
        <dbReference type="EMBL" id="SPJ32196.1"/>
    </source>
</evidence>
<dbReference type="InterPro" id="IPR037126">
    <property type="entry name" value="PdaC/RsiV-like_sf"/>
</dbReference>
<keyword evidence="5" id="KW-1185">Reference proteome</keyword>